<dbReference type="EMBL" id="OY288114">
    <property type="protein sequence ID" value="CAJ0876696.1"/>
    <property type="molecule type" value="Genomic_DNA"/>
</dbReference>
<protein>
    <submittedName>
        <fullName evidence="2">Uncharacterized protein</fullName>
    </submittedName>
</protein>
<proteinExistence type="predicted"/>
<dbReference type="AlphaFoldDB" id="A0AA48RB59"/>
<organism evidence="2">
    <name type="scientific">freshwater sediment metagenome</name>
    <dbReference type="NCBI Taxonomy" id="556182"/>
    <lineage>
        <taxon>unclassified sequences</taxon>
        <taxon>metagenomes</taxon>
        <taxon>ecological metagenomes</taxon>
    </lineage>
</organism>
<reference evidence="2" key="1">
    <citation type="submission" date="2023-07" db="EMBL/GenBank/DDBJ databases">
        <authorList>
            <person name="Pelsma A.J. K."/>
        </authorList>
    </citation>
    <scope>NUCLEOTIDE SEQUENCE</scope>
</reference>
<evidence type="ECO:0000256" key="1">
    <source>
        <dbReference type="SAM" id="MobiDB-lite"/>
    </source>
</evidence>
<accession>A0AA48RB59</accession>
<evidence type="ECO:0000313" key="2">
    <source>
        <dbReference type="EMBL" id="CAJ0876696.1"/>
    </source>
</evidence>
<feature type="region of interest" description="Disordered" evidence="1">
    <location>
        <begin position="16"/>
        <end position="59"/>
    </location>
</feature>
<gene>
    <name evidence="2" type="ORF">AMST5_02809</name>
</gene>
<sequence length="124" mass="13705">MTIYLARLKALTREKHIPQLPSKGSKAPFEGEARSSIDPPLPSKAPFEPFEGSQSKGVSRIAPEGVFDAGKLQGEADRRNLTALREGITDRWCRCGRLARLAWPEGNRREVWRCDDCAPTAGEA</sequence>
<name>A0AA48RB59_9ZZZZ</name>